<dbReference type="CDD" id="cd12148">
    <property type="entry name" value="fungal_TF_MHR"/>
    <property type="match status" value="1"/>
</dbReference>
<dbReference type="GO" id="GO:0008270">
    <property type="term" value="F:zinc ion binding"/>
    <property type="evidence" value="ECO:0007669"/>
    <property type="project" value="InterPro"/>
</dbReference>
<reference evidence="4" key="2">
    <citation type="submission" date="2015-01" db="EMBL/GenBank/DDBJ databases">
        <title>Evolutionary Origins and Diversification of the Mycorrhizal Mutualists.</title>
        <authorList>
            <consortium name="DOE Joint Genome Institute"/>
            <consortium name="Mycorrhizal Genomics Consortium"/>
            <person name="Kohler A."/>
            <person name="Kuo A."/>
            <person name="Nagy L.G."/>
            <person name="Floudas D."/>
            <person name="Copeland A."/>
            <person name="Barry K.W."/>
            <person name="Cichocki N."/>
            <person name="Veneault-Fourrey C."/>
            <person name="LaButti K."/>
            <person name="Lindquist E.A."/>
            <person name="Lipzen A."/>
            <person name="Lundell T."/>
            <person name="Morin E."/>
            <person name="Murat C."/>
            <person name="Riley R."/>
            <person name="Ohm R."/>
            <person name="Sun H."/>
            <person name="Tunlid A."/>
            <person name="Henrissat B."/>
            <person name="Grigoriev I.V."/>
            <person name="Hibbett D.S."/>
            <person name="Martin F."/>
        </authorList>
    </citation>
    <scope>NUCLEOTIDE SEQUENCE [LARGE SCALE GENOMIC DNA]</scope>
    <source>
        <strain evidence="4">Zn</strain>
    </source>
</reference>
<evidence type="ECO:0000313" key="3">
    <source>
        <dbReference type="EMBL" id="KIM92973.1"/>
    </source>
</evidence>
<evidence type="ECO:0000256" key="1">
    <source>
        <dbReference type="ARBA" id="ARBA00023242"/>
    </source>
</evidence>
<dbReference type="InterPro" id="IPR007219">
    <property type="entry name" value="XnlR_reg_dom"/>
</dbReference>
<dbReference type="STRING" id="913774.A0A0C3C263"/>
<dbReference type="Pfam" id="PF04082">
    <property type="entry name" value="Fungal_trans"/>
    <property type="match status" value="1"/>
</dbReference>
<dbReference type="HOGENOM" id="CLU_1086234_0_0_1"/>
<accession>A0A0C3C263</accession>
<evidence type="ECO:0000259" key="2">
    <source>
        <dbReference type="Pfam" id="PF04082"/>
    </source>
</evidence>
<sequence length="256" mass="28372">MPENIMLDIRNWLLQLKLDNSDREKTALFVKDFLPSRAAPGVGLPYTDYGSGHGYTPGSPSWEEASPLQEYRVSNVAPLAPGLPPIIILVVNLTHIKRSGGKKKPRFSAARLLGDLVGVSTALGLYREVEATDPISFISELRRRIFAVVFDIDKGSSLLTGRPPALSYRYSQFKLPLDLSEEVIMQGGDMLWRAVENLDDEGWSTEGKLYVTTTTRARAQLAIVLNEILELSLGELEQDKNEGIRLLLSASLFATR</sequence>
<keyword evidence="4" id="KW-1185">Reference proteome</keyword>
<dbReference type="AlphaFoldDB" id="A0A0C3C263"/>
<reference evidence="3 4" key="1">
    <citation type="submission" date="2014-04" db="EMBL/GenBank/DDBJ databases">
        <authorList>
            <consortium name="DOE Joint Genome Institute"/>
            <person name="Kuo A."/>
            <person name="Martino E."/>
            <person name="Perotto S."/>
            <person name="Kohler A."/>
            <person name="Nagy L.G."/>
            <person name="Floudas D."/>
            <person name="Copeland A."/>
            <person name="Barry K.W."/>
            <person name="Cichocki N."/>
            <person name="Veneault-Fourrey C."/>
            <person name="LaButti K."/>
            <person name="Lindquist E.A."/>
            <person name="Lipzen A."/>
            <person name="Lundell T."/>
            <person name="Morin E."/>
            <person name="Murat C."/>
            <person name="Sun H."/>
            <person name="Tunlid A."/>
            <person name="Henrissat B."/>
            <person name="Grigoriev I.V."/>
            <person name="Hibbett D.S."/>
            <person name="Martin F."/>
            <person name="Nordberg H.P."/>
            <person name="Cantor M.N."/>
            <person name="Hua S.X."/>
        </authorList>
    </citation>
    <scope>NUCLEOTIDE SEQUENCE [LARGE SCALE GENOMIC DNA]</scope>
    <source>
        <strain evidence="3 4">Zn</strain>
    </source>
</reference>
<dbReference type="GO" id="GO:0006351">
    <property type="term" value="P:DNA-templated transcription"/>
    <property type="evidence" value="ECO:0007669"/>
    <property type="project" value="InterPro"/>
</dbReference>
<feature type="domain" description="Xylanolytic transcriptional activator regulatory" evidence="2">
    <location>
        <begin position="106"/>
        <end position="180"/>
    </location>
</feature>
<dbReference type="Proteomes" id="UP000054321">
    <property type="component" value="Unassembled WGS sequence"/>
</dbReference>
<keyword evidence="1" id="KW-0539">Nucleus</keyword>
<protein>
    <recommendedName>
        <fullName evidence="2">Xylanolytic transcriptional activator regulatory domain-containing protein</fullName>
    </recommendedName>
</protein>
<dbReference type="EMBL" id="KN832902">
    <property type="protein sequence ID" value="KIM92973.1"/>
    <property type="molecule type" value="Genomic_DNA"/>
</dbReference>
<name>A0A0C3C263_OIDMZ</name>
<organism evidence="3 4">
    <name type="scientific">Oidiodendron maius (strain Zn)</name>
    <dbReference type="NCBI Taxonomy" id="913774"/>
    <lineage>
        <taxon>Eukaryota</taxon>
        <taxon>Fungi</taxon>
        <taxon>Dikarya</taxon>
        <taxon>Ascomycota</taxon>
        <taxon>Pezizomycotina</taxon>
        <taxon>Leotiomycetes</taxon>
        <taxon>Leotiomycetes incertae sedis</taxon>
        <taxon>Myxotrichaceae</taxon>
        <taxon>Oidiodendron</taxon>
    </lineage>
</organism>
<dbReference type="GO" id="GO:0003677">
    <property type="term" value="F:DNA binding"/>
    <property type="evidence" value="ECO:0007669"/>
    <property type="project" value="InterPro"/>
</dbReference>
<dbReference type="InParanoid" id="A0A0C3C263"/>
<dbReference type="OrthoDB" id="4898680at2759"/>
<evidence type="ECO:0000313" key="4">
    <source>
        <dbReference type="Proteomes" id="UP000054321"/>
    </source>
</evidence>
<gene>
    <name evidence="3" type="ORF">OIDMADRAFT_36209</name>
</gene>
<proteinExistence type="predicted"/>